<dbReference type="AlphaFoldDB" id="A0AAP0R4E0"/>
<evidence type="ECO:0000313" key="3">
    <source>
        <dbReference type="Proteomes" id="UP001415857"/>
    </source>
</evidence>
<keyword evidence="1" id="KW-0732">Signal</keyword>
<dbReference type="EMBL" id="JBBPBK010000016">
    <property type="protein sequence ID" value="KAK9267989.1"/>
    <property type="molecule type" value="Genomic_DNA"/>
</dbReference>
<proteinExistence type="predicted"/>
<dbReference type="PANTHER" id="PTHR36896:SF2">
    <property type="entry name" value="OS01G0729500 PROTEIN"/>
    <property type="match status" value="1"/>
</dbReference>
<reference evidence="2 3" key="1">
    <citation type="journal article" date="2024" name="Plant J.">
        <title>Genome sequences and population genomics reveal climatic adaptation and genomic divergence between two closely related sweetgum species.</title>
        <authorList>
            <person name="Xu W.Q."/>
            <person name="Ren C.Q."/>
            <person name="Zhang X.Y."/>
            <person name="Comes H.P."/>
            <person name="Liu X.H."/>
            <person name="Li Y.G."/>
            <person name="Kettle C.J."/>
            <person name="Jalonen R."/>
            <person name="Gaisberger H."/>
            <person name="Ma Y.Z."/>
            <person name="Qiu Y.X."/>
        </authorList>
    </citation>
    <scope>NUCLEOTIDE SEQUENCE [LARGE SCALE GENOMIC DNA]</scope>
    <source>
        <strain evidence="2">Hangzhou</strain>
    </source>
</reference>
<comment type="caution">
    <text evidence="2">The sequence shown here is derived from an EMBL/GenBank/DDBJ whole genome shotgun (WGS) entry which is preliminary data.</text>
</comment>
<accession>A0AAP0R4E0</accession>
<evidence type="ECO:0000256" key="1">
    <source>
        <dbReference type="SAM" id="SignalP"/>
    </source>
</evidence>
<dbReference type="PANTHER" id="PTHR36896">
    <property type="entry name" value="OS01G0729500 PROTEIN"/>
    <property type="match status" value="1"/>
</dbReference>
<gene>
    <name evidence="2" type="ORF">L1049_010427</name>
</gene>
<organism evidence="2 3">
    <name type="scientific">Liquidambar formosana</name>
    <name type="common">Formosan gum</name>
    <dbReference type="NCBI Taxonomy" id="63359"/>
    <lineage>
        <taxon>Eukaryota</taxon>
        <taxon>Viridiplantae</taxon>
        <taxon>Streptophyta</taxon>
        <taxon>Embryophyta</taxon>
        <taxon>Tracheophyta</taxon>
        <taxon>Spermatophyta</taxon>
        <taxon>Magnoliopsida</taxon>
        <taxon>eudicotyledons</taxon>
        <taxon>Gunneridae</taxon>
        <taxon>Pentapetalae</taxon>
        <taxon>Saxifragales</taxon>
        <taxon>Altingiaceae</taxon>
        <taxon>Liquidambar</taxon>
    </lineage>
</organism>
<name>A0AAP0R4E0_LIQFO</name>
<feature type="chain" id="PRO_5042964800" evidence="1">
    <location>
        <begin position="29"/>
        <end position="99"/>
    </location>
</feature>
<feature type="signal peptide" evidence="1">
    <location>
        <begin position="1"/>
        <end position="28"/>
    </location>
</feature>
<protein>
    <submittedName>
        <fullName evidence="2">Uncharacterized protein</fullName>
    </submittedName>
</protein>
<sequence>MAFRSRVSIFVPVLLIIVLASLYRSSHGGDVRVDSAGRSIRNLSAMQRNNQIPSCSEMVSKSQCARNSKCRWCSSRDLDDMCFTKSEAWRLPDLVFSCD</sequence>
<dbReference type="Proteomes" id="UP001415857">
    <property type="component" value="Unassembled WGS sequence"/>
</dbReference>
<keyword evidence="3" id="KW-1185">Reference proteome</keyword>
<evidence type="ECO:0000313" key="2">
    <source>
        <dbReference type="EMBL" id="KAK9267989.1"/>
    </source>
</evidence>